<accession>A0A5C3QXR1</accession>
<dbReference type="InterPro" id="IPR032675">
    <property type="entry name" value="LRR_dom_sf"/>
</dbReference>
<sequence length="552" mass="61214">MHSCLQIPELIASICLELDRDSSRQTVATLAQTCKAFTTPALSLLWQKQSSFVPLLRCFPSDVVAPATSQPSNAVSTQTLRFRRALLPEDWTRPMMYSRFITDIMLWEPEAVFGGLDDKELQSLHLSLAARCPDSPLLPNLKRFRYQGRVVRPAAYPFLALAQGSRLESLLYQNNGAAPFAPELDLIRSIAHASPNLTEFVCSGLAEQMSPAQACLNILLDSLQQLPKLKSASLPCYYPFVKHLATLPSLTSLYLEGRAYCPFAPPGQSNDIAYEMVHQFTGLKHLALDFGTLEQMNCFLSHVTFLDCPLETFSLQLQHSCADPTDQLRLLKLLSAKSPTSEALTSVSLCIRYASEAPLVTIAELLDVVVKTRGLETLEILLPELLVHGLSCPLAGNALVRSVAQRWSGLRELTMAPCFNSLEGAIKAEQTTLVALKVLAEHCPDLVFLQIAIDATKGIPDLDAHGHDSGQETGVVKYVTKHRQQIELGFTEPSPVERSDAQSIAEYLRRVFYRVGIVDVDESSRWKDVWDEVDELIQEAQSEDDDDDDDEN</sequence>
<organism evidence="1 2">
    <name type="scientific">Pterulicium gracile</name>
    <dbReference type="NCBI Taxonomy" id="1884261"/>
    <lineage>
        <taxon>Eukaryota</taxon>
        <taxon>Fungi</taxon>
        <taxon>Dikarya</taxon>
        <taxon>Basidiomycota</taxon>
        <taxon>Agaricomycotina</taxon>
        <taxon>Agaricomycetes</taxon>
        <taxon>Agaricomycetidae</taxon>
        <taxon>Agaricales</taxon>
        <taxon>Pleurotineae</taxon>
        <taxon>Pterulaceae</taxon>
        <taxon>Pterulicium</taxon>
    </lineage>
</organism>
<dbReference type="EMBL" id="ML178817">
    <property type="protein sequence ID" value="TFL05341.1"/>
    <property type="molecule type" value="Genomic_DNA"/>
</dbReference>
<evidence type="ECO:0000313" key="2">
    <source>
        <dbReference type="Proteomes" id="UP000305067"/>
    </source>
</evidence>
<proteinExistence type="predicted"/>
<keyword evidence="2" id="KW-1185">Reference proteome</keyword>
<evidence type="ECO:0000313" key="1">
    <source>
        <dbReference type="EMBL" id="TFL05341.1"/>
    </source>
</evidence>
<protein>
    <recommendedName>
        <fullName evidence="3">F-box domain-containing protein</fullName>
    </recommendedName>
</protein>
<reference evidence="1 2" key="1">
    <citation type="journal article" date="2019" name="Nat. Ecol. Evol.">
        <title>Megaphylogeny resolves global patterns of mushroom evolution.</title>
        <authorList>
            <person name="Varga T."/>
            <person name="Krizsan K."/>
            <person name="Foldi C."/>
            <person name="Dima B."/>
            <person name="Sanchez-Garcia M."/>
            <person name="Sanchez-Ramirez S."/>
            <person name="Szollosi G.J."/>
            <person name="Szarkandi J.G."/>
            <person name="Papp V."/>
            <person name="Albert L."/>
            <person name="Andreopoulos W."/>
            <person name="Angelini C."/>
            <person name="Antonin V."/>
            <person name="Barry K.W."/>
            <person name="Bougher N.L."/>
            <person name="Buchanan P."/>
            <person name="Buyck B."/>
            <person name="Bense V."/>
            <person name="Catcheside P."/>
            <person name="Chovatia M."/>
            <person name="Cooper J."/>
            <person name="Damon W."/>
            <person name="Desjardin D."/>
            <person name="Finy P."/>
            <person name="Geml J."/>
            <person name="Haridas S."/>
            <person name="Hughes K."/>
            <person name="Justo A."/>
            <person name="Karasinski D."/>
            <person name="Kautmanova I."/>
            <person name="Kiss B."/>
            <person name="Kocsube S."/>
            <person name="Kotiranta H."/>
            <person name="LaButti K.M."/>
            <person name="Lechner B.E."/>
            <person name="Liimatainen K."/>
            <person name="Lipzen A."/>
            <person name="Lukacs Z."/>
            <person name="Mihaltcheva S."/>
            <person name="Morgado L.N."/>
            <person name="Niskanen T."/>
            <person name="Noordeloos M.E."/>
            <person name="Ohm R.A."/>
            <person name="Ortiz-Santana B."/>
            <person name="Ovrebo C."/>
            <person name="Racz N."/>
            <person name="Riley R."/>
            <person name="Savchenko A."/>
            <person name="Shiryaev A."/>
            <person name="Soop K."/>
            <person name="Spirin V."/>
            <person name="Szebenyi C."/>
            <person name="Tomsovsky M."/>
            <person name="Tulloss R.E."/>
            <person name="Uehling J."/>
            <person name="Grigoriev I.V."/>
            <person name="Vagvolgyi C."/>
            <person name="Papp T."/>
            <person name="Martin F.M."/>
            <person name="Miettinen O."/>
            <person name="Hibbett D.S."/>
            <person name="Nagy L.G."/>
        </authorList>
    </citation>
    <scope>NUCLEOTIDE SEQUENCE [LARGE SCALE GENOMIC DNA]</scope>
    <source>
        <strain evidence="1 2">CBS 309.79</strain>
    </source>
</reference>
<dbReference type="STRING" id="1884261.A0A5C3QXR1"/>
<evidence type="ECO:0008006" key="3">
    <source>
        <dbReference type="Google" id="ProtNLM"/>
    </source>
</evidence>
<dbReference type="AlphaFoldDB" id="A0A5C3QXR1"/>
<gene>
    <name evidence="1" type="ORF">BDV98DRAFT_590028</name>
</gene>
<dbReference type="OrthoDB" id="3354475at2759"/>
<name>A0A5C3QXR1_9AGAR</name>
<dbReference type="Proteomes" id="UP000305067">
    <property type="component" value="Unassembled WGS sequence"/>
</dbReference>
<dbReference type="Gene3D" id="3.80.10.10">
    <property type="entry name" value="Ribonuclease Inhibitor"/>
    <property type="match status" value="1"/>
</dbReference>